<dbReference type="SUPFAM" id="SSF46689">
    <property type="entry name" value="Homeodomain-like"/>
    <property type="match status" value="1"/>
</dbReference>
<feature type="domain" description="SIS" evidence="5">
    <location>
        <begin position="118"/>
        <end position="258"/>
    </location>
</feature>
<keyword evidence="2" id="KW-0238">DNA-binding</keyword>
<dbReference type="InterPro" id="IPR000281">
    <property type="entry name" value="HTH_RpiR"/>
</dbReference>
<dbReference type="GO" id="GO:0097367">
    <property type="term" value="F:carbohydrate derivative binding"/>
    <property type="evidence" value="ECO:0007669"/>
    <property type="project" value="InterPro"/>
</dbReference>
<sequence length="275" mass="31483">MFKAKLKAVYQDLTQSEKLVADYILDHIDEIRTITSHQLAVNTHIGQSTIIRFSQKLGYNSFRELLADLSAIPRQDLVREEIQVNESMNDTNRKIIAQYHDIIEVTFENNKEETIQQACEMLTSAKKIILFGIGSSNLFCEYLANQLVKMGLLCVTSQTPHTIYSLIDQSKKDTVLFLISESGETREVIKAASIAKEHDMPIIAMTRMSKNTLHSFADLILKTVSFETETRLNVTTMRCSQLYLIDALYLNIMKSNFNKFSKMIERAELLSDRKL</sequence>
<dbReference type="SUPFAM" id="SSF53697">
    <property type="entry name" value="SIS domain"/>
    <property type="match status" value="1"/>
</dbReference>
<evidence type="ECO:0000313" key="7">
    <source>
        <dbReference type="Proteomes" id="UP000284178"/>
    </source>
</evidence>
<dbReference type="InterPro" id="IPR001347">
    <property type="entry name" value="SIS_dom"/>
</dbReference>
<dbReference type="Pfam" id="PF01380">
    <property type="entry name" value="SIS"/>
    <property type="match status" value="1"/>
</dbReference>
<keyword evidence="3" id="KW-0804">Transcription</keyword>
<dbReference type="PROSITE" id="PS51464">
    <property type="entry name" value="SIS"/>
    <property type="match status" value="1"/>
</dbReference>
<dbReference type="Pfam" id="PF01418">
    <property type="entry name" value="HTH_6"/>
    <property type="match status" value="1"/>
</dbReference>
<dbReference type="EMBL" id="QRUP01000030">
    <property type="protein sequence ID" value="RGR67839.1"/>
    <property type="molecule type" value="Genomic_DNA"/>
</dbReference>
<dbReference type="InterPro" id="IPR036388">
    <property type="entry name" value="WH-like_DNA-bd_sf"/>
</dbReference>
<comment type="caution">
    <text evidence="6">The sequence shown here is derived from an EMBL/GenBank/DDBJ whole genome shotgun (WGS) entry which is preliminary data.</text>
</comment>
<dbReference type="GeneID" id="83017015"/>
<evidence type="ECO:0000259" key="4">
    <source>
        <dbReference type="PROSITE" id="PS51071"/>
    </source>
</evidence>
<dbReference type="Proteomes" id="UP000284178">
    <property type="component" value="Unassembled WGS sequence"/>
</dbReference>
<organism evidence="6 7">
    <name type="scientific">Holdemania filiformis</name>
    <dbReference type="NCBI Taxonomy" id="61171"/>
    <lineage>
        <taxon>Bacteria</taxon>
        <taxon>Bacillati</taxon>
        <taxon>Bacillota</taxon>
        <taxon>Erysipelotrichia</taxon>
        <taxon>Erysipelotrichales</taxon>
        <taxon>Erysipelotrichaceae</taxon>
        <taxon>Holdemania</taxon>
    </lineage>
</organism>
<dbReference type="GO" id="GO:0003677">
    <property type="term" value="F:DNA binding"/>
    <property type="evidence" value="ECO:0007669"/>
    <property type="project" value="UniProtKB-KW"/>
</dbReference>
<dbReference type="RefSeq" id="WP_117896176.1">
    <property type="nucleotide sequence ID" value="NZ_CABJCV010000030.1"/>
</dbReference>
<dbReference type="Gene3D" id="3.40.50.10490">
    <property type="entry name" value="Glucose-6-phosphate isomerase like protein, domain 1"/>
    <property type="match status" value="1"/>
</dbReference>
<feature type="domain" description="HTH rpiR-type" evidence="4">
    <location>
        <begin position="1"/>
        <end position="76"/>
    </location>
</feature>
<dbReference type="InterPro" id="IPR035472">
    <property type="entry name" value="RpiR-like_SIS"/>
</dbReference>
<dbReference type="PROSITE" id="PS51071">
    <property type="entry name" value="HTH_RPIR"/>
    <property type="match status" value="1"/>
</dbReference>
<evidence type="ECO:0000259" key="5">
    <source>
        <dbReference type="PROSITE" id="PS51464"/>
    </source>
</evidence>
<evidence type="ECO:0000256" key="3">
    <source>
        <dbReference type="ARBA" id="ARBA00023163"/>
    </source>
</evidence>
<dbReference type="InterPro" id="IPR047640">
    <property type="entry name" value="RpiR-like"/>
</dbReference>
<dbReference type="AlphaFoldDB" id="A0A412FI66"/>
<dbReference type="CDD" id="cd05013">
    <property type="entry name" value="SIS_RpiR"/>
    <property type="match status" value="1"/>
</dbReference>
<dbReference type="PANTHER" id="PTHR30514:SF1">
    <property type="entry name" value="HTH-TYPE TRANSCRIPTIONAL REGULATOR HEXR-RELATED"/>
    <property type="match status" value="1"/>
</dbReference>
<accession>A0A412FI66</accession>
<dbReference type="GO" id="GO:1901135">
    <property type="term" value="P:carbohydrate derivative metabolic process"/>
    <property type="evidence" value="ECO:0007669"/>
    <property type="project" value="InterPro"/>
</dbReference>
<dbReference type="Gene3D" id="1.10.10.10">
    <property type="entry name" value="Winged helix-like DNA-binding domain superfamily/Winged helix DNA-binding domain"/>
    <property type="match status" value="1"/>
</dbReference>
<evidence type="ECO:0000256" key="1">
    <source>
        <dbReference type="ARBA" id="ARBA00023015"/>
    </source>
</evidence>
<dbReference type="GO" id="GO:0003700">
    <property type="term" value="F:DNA-binding transcription factor activity"/>
    <property type="evidence" value="ECO:0007669"/>
    <property type="project" value="InterPro"/>
</dbReference>
<name>A0A412FI66_9FIRM</name>
<gene>
    <name evidence="6" type="ORF">DWY25_16595</name>
</gene>
<keyword evidence="7" id="KW-1185">Reference proteome</keyword>
<reference evidence="6 7" key="1">
    <citation type="submission" date="2018-08" db="EMBL/GenBank/DDBJ databases">
        <title>A genome reference for cultivated species of the human gut microbiota.</title>
        <authorList>
            <person name="Zou Y."/>
            <person name="Xue W."/>
            <person name="Luo G."/>
        </authorList>
    </citation>
    <scope>NUCLEOTIDE SEQUENCE [LARGE SCALE GENOMIC DNA]</scope>
    <source>
        <strain evidence="6 7">AF24-29</strain>
    </source>
</reference>
<proteinExistence type="predicted"/>
<evidence type="ECO:0000313" key="6">
    <source>
        <dbReference type="EMBL" id="RGR67839.1"/>
    </source>
</evidence>
<dbReference type="InterPro" id="IPR009057">
    <property type="entry name" value="Homeodomain-like_sf"/>
</dbReference>
<dbReference type="PANTHER" id="PTHR30514">
    <property type="entry name" value="GLUCOKINASE"/>
    <property type="match status" value="1"/>
</dbReference>
<dbReference type="InterPro" id="IPR046348">
    <property type="entry name" value="SIS_dom_sf"/>
</dbReference>
<evidence type="ECO:0000256" key="2">
    <source>
        <dbReference type="ARBA" id="ARBA00023125"/>
    </source>
</evidence>
<protein>
    <submittedName>
        <fullName evidence="6">MurR/RpiR family transcriptional regulator</fullName>
    </submittedName>
</protein>
<keyword evidence="1" id="KW-0805">Transcription regulation</keyword>